<dbReference type="SUPFAM" id="SSF53335">
    <property type="entry name" value="S-adenosyl-L-methionine-dependent methyltransferases"/>
    <property type="match status" value="1"/>
</dbReference>
<protein>
    <submittedName>
        <fullName evidence="1">SAM-dependent methyltransferase</fullName>
    </submittedName>
</protein>
<dbReference type="RefSeq" id="WP_103360502.1">
    <property type="nucleotide sequence ID" value="NZ_CP065792.1"/>
</dbReference>
<keyword evidence="1" id="KW-0489">Methyltransferase</keyword>
<reference evidence="1" key="1">
    <citation type="submission" date="2021-02" db="EMBL/GenBank/DDBJ databases">
        <title>cfr and optrA-positive Staphylococcus spp.</title>
        <authorList>
            <person name="Chen L."/>
        </authorList>
    </citation>
    <scope>NUCLEOTIDE SEQUENCE</scope>
    <source>
        <strain evidence="1">GDQ20D70P</strain>
    </source>
</reference>
<organism evidence="1 2">
    <name type="scientific">Mammaliicoccus sciuri</name>
    <name type="common">Staphylococcus sciuri</name>
    <dbReference type="NCBI Taxonomy" id="1296"/>
    <lineage>
        <taxon>Bacteria</taxon>
        <taxon>Bacillati</taxon>
        <taxon>Bacillota</taxon>
        <taxon>Bacilli</taxon>
        <taxon>Bacillales</taxon>
        <taxon>Staphylococcaceae</taxon>
        <taxon>Mammaliicoccus</taxon>
    </lineage>
</organism>
<dbReference type="GO" id="GO:0032259">
    <property type="term" value="P:methylation"/>
    <property type="evidence" value="ECO:0007669"/>
    <property type="project" value="UniProtKB-KW"/>
</dbReference>
<dbReference type="AlphaFoldDB" id="A0AB37HN61"/>
<evidence type="ECO:0000313" key="2">
    <source>
        <dbReference type="Proteomes" id="UP000640299"/>
    </source>
</evidence>
<sequence>MNNLNRQRKLDIDHIIFIGRTYEEYLNMFNLSLEYLEGKRILDCPAGACSFSATARKYDIDVEACDLAYYFNDDILYEKGINDIKHMINKMEHSKLNYNWTFFKDLDDLEFHRKKALETCVKDMKNNQDKYCPVEMPQLPYNNNAFDVLLSAHFLFLYADVFDIDFHIQTIKEMIRVTKEEIRIFPLVDMGGKRYKNLDEIIKLLKDNGYKTSEIKVPYEFQVNANSFLKIQIQ</sequence>
<gene>
    <name evidence="1" type="ORF">JRU67_14700</name>
</gene>
<accession>A0AB37HN61</accession>
<dbReference type="InterPro" id="IPR029063">
    <property type="entry name" value="SAM-dependent_MTases_sf"/>
</dbReference>
<dbReference type="GO" id="GO:0008168">
    <property type="term" value="F:methyltransferase activity"/>
    <property type="evidence" value="ECO:0007669"/>
    <property type="project" value="UniProtKB-KW"/>
</dbReference>
<proteinExistence type="predicted"/>
<dbReference type="EMBL" id="CP069389">
    <property type="protein sequence ID" value="QRN91246.1"/>
    <property type="molecule type" value="Genomic_DNA"/>
</dbReference>
<name>A0AB37HN61_MAMSC</name>
<dbReference type="Proteomes" id="UP000640299">
    <property type="component" value="Chromosome"/>
</dbReference>
<keyword evidence="1" id="KW-0808">Transferase</keyword>
<dbReference type="Gene3D" id="3.40.50.150">
    <property type="entry name" value="Vaccinia Virus protein VP39"/>
    <property type="match status" value="1"/>
</dbReference>
<evidence type="ECO:0000313" key="1">
    <source>
        <dbReference type="EMBL" id="QRN91246.1"/>
    </source>
</evidence>